<feature type="transmembrane region" description="Helical" evidence="7">
    <location>
        <begin position="213"/>
        <end position="238"/>
    </location>
</feature>
<feature type="transmembrane region" description="Helical" evidence="7">
    <location>
        <begin position="346"/>
        <end position="363"/>
    </location>
</feature>
<proteinExistence type="inferred from homology"/>
<feature type="transmembrane region" description="Helical" evidence="7">
    <location>
        <begin position="153"/>
        <end position="173"/>
    </location>
</feature>
<dbReference type="AlphaFoldDB" id="A0A1H2PRW9"/>
<dbReference type="RefSeq" id="WP_091910067.1">
    <property type="nucleotide sequence ID" value="NZ_FNLO01000009.1"/>
</dbReference>
<sequence>MNRSISAAGRVQTSSSVSATTVGAVPARTRRAHRGCGASAWLAIGGGTVPPIAAATRHTWSGSVARLLPGIALSIAVSLAAAAGEYVQSRFVGHVWLESLVLAILLGTAVRSLFAPGPRFAPGITFSAKTVLEVAVLLLGAGISAGALLVNGLPLLLCVAAIVLLAVGLGFAIGRALGLSRHLALLVACGNAICGNSAIAAAAPVIGADAKDVAASIAFTAVLGVAVVLLLPALSVWLGMSATQFGVFAGMTVYAVPQVLAATAPVSQISVQTGTLIKLVRVLMLGPVLLLLSFIADAERGEADASTGKRARLGQLVPWFIVGFLLLMAARSMGCLPAAVLAPAHWLSNALTIVAMAALGLGVDIRSIARAGGRVIAAALLSLSLLACLSLGAIHLLHLA</sequence>
<organism evidence="8 9">
    <name type="scientific">Chitinasiproducens palmae</name>
    <dbReference type="NCBI Taxonomy" id="1770053"/>
    <lineage>
        <taxon>Bacteria</taxon>
        <taxon>Pseudomonadati</taxon>
        <taxon>Pseudomonadota</taxon>
        <taxon>Betaproteobacteria</taxon>
        <taxon>Burkholderiales</taxon>
        <taxon>Burkholderiaceae</taxon>
        <taxon>Chitinasiproducens</taxon>
    </lineage>
</organism>
<comment type="similarity">
    <text evidence="2">Belongs to the UPF0324 family.</text>
</comment>
<evidence type="ECO:0000256" key="6">
    <source>
        <dbReference type="ARBA" id="ARBA00023136"/>
    </source>
</evidence>
<feature type="transmembrane region" description="Helical" evidence="7">
    <location>
        <begin position="276"/>
        <end position="295"/>
    </location>
</feature>
<feature type="transmembrane region" description="Helical" evidence="7">
    <location>
        <begin position="375"/>
        <end position="397"/>
    </location>
</feature>
<evidence type="ECO:0000256" key="5">
    <source>
        <dbReference type="ARBA" id="ARBA00022989"/>
    </source>
</evidence>
<evidence type="ECO:0000313" key="8">
    <source>
        <dbReference type="EMBL" id="SDV49679.1"/>
    </source>
</evidence>
<protein>
    <submittedName>
        <fullName evidence="8">Conserved hypothetical integral membrane protein</fullName>
    </submittedName>
</protein>
<dbReference type="PANTHER" id="PTHR30106">
    <property type="entry name" value="INNER MEMBRANE PROTEIN YEIH-RELATED"/>
    <property type="match status" value="1"/>
</dbReference>
<evidence type="ECO:0000256" key="2">
    <source>
        <dbReference type="ARBA" id="ARBA00007977"/>
    </source>
</evidence>
<comment type="subcellular location">
    <subcellularLocation>
        <location evidence="1">Cell membrane</location>
        <topology evidence="1">Multi-pass membrane protein</topology>
    </subcellularLocation>
</comment>
<evidence type="ECO:0000256" key="4">
    <source>
        <dbReference type="ARBA" id="ARBA00022692"/>
    </source>
</evidence>
<dbReference type="GO" id="GO:0005886">
    <property type="term" value="C:plasma membrane"/>
    <property type="evidence" value="ECO:0007669"/>
    <property type="project" value="UniProtKB-SubCell"/>
</dbReference>
<feature type="transmembrane region" description="Helical" evidence="7">
    <location>
        <begin position="316"/>
        <end position="340"/>
    </location>
</feature>
<dbReference type="OrthoDB" id="9805703at2"/>
<keyword evidence="3" id="KW-1003">Cell membrane</keyword>
<keyword evidence="9" id="KW-1185">Reference proteome</keyword>
<feature type="transmembrane region" description="Helical" evidence="7">
    <location>
        <begin position="64"/>
        <end position="83"/>
    </location>
</feature>
<feature type="transmembrane region" description="Helical" evidence="7">
    <location>
        <begin position="95"/>
        <end position="114"/>
    </location>
</feature>
<name>A0A1H2PRW9_9BURK</name>
<evidence type="ECO:0000256" key="1">
    <source>
        <dbReference type="ARBA" id="ARBA00004651"/>
    </source>
</evidence>
<evidence type="ECO:0000313" key="9">
    <source>
        <dbReference type="Proteomes" id="UP000243719"/>
    </source>
</evidence>
<feature type="transmembrane region" description="Helical" evidence="7">
    <location>
        <begin position="126"/>
        <end position="147"/>
    </location>
</feature>
<dbReference type="InterPro" id="IPR018383">
    <property type="entry name" value="UPF0324_pro"/>
</dbReference>
<dbReference type="Pfam" id="PF03601">
    <property type="entry name" value="Cons_hypoth698"/>
    <property type="match status" value="1"/>
</dbReference>
<reference evidence="9" key="1">
    <citation type="submission" date="2016-09" db="EMBL/GenBank/DDBJ databases">
        <authorList>
            <person name="Varghese N."/>
            <person name="Submissions S."/>
        </authorList>
    </citation>
    <scope>NUCLEOTIDE SEQUENCE [LARGE SCALE GENOMIC DNA]</scope>
    <source>
        <strain evidence="9">JS23</strain>
    </source>
</reference>
<evidence type="ECO:0000256" key="7">
    <source>
        <dbReference type="SAM" id="Phobius"/>
    </source>
</evidence>
<keyword evidence="4 7" id="KW-0812">Transmembrane</keyword>
<dbReference type="EMBL" id="FNLO01000009">
    <property type="protein sequence ID" value="SDV49679.1"/>
    <property type="molecule type" value="Genomic_DNA"/>
</dbReference>
<dbReference type="PANTHER" id="PTHR30106:SF2">
    <property type="entry name" value="UPF0324 INNER MEMBRANE PROTEIN YEIH"/>
    <property type="match status" value="1"/>
</dbReference>
<evidence type="ECO:0000256" key="3">
    <source>
        <dbReference type="ARBA" id="ARBA00022475"/>
    </source>
</evidence>
<feature type="transmembrane region" description="Helical" evidence="7">
    <location>
        <begin position="185"/>
        <end position="207"/>
    </location>
</feature>
<keyword evidence="5 7" id="KW-1133">Transmembrane helix</keyword>
<dbReference type="Proteomes" id="UP000243719">
    <property type="component" value="Unassembled WGS sequence"/>
</dbReference>
<feature type="transmembrane region" description="Helical" evidence="7">
    <location>
        <begin position="245"/>
        <end position="264"/>
    </location>
</feature>
<gene>
    <name evidence="8" type="ORF">SAMN05216551_10944</name>
</gene>
<keyword evidence="6 7" id="KW-0472">Membrane</keyword>
<accession>A0A1H2PRW9</accession>